<evidence type="ECO:0000313" key="4">
    <source>
        <dbReference type="Proteomes" id="UP001596220"/>
    </source>
</evidence>
<feature type="compositionally biased region" description="Low complexity" evidence="1">
    <location>
        <begin position="9"/>
        <end position="22"/>
    </location>
</feature>
<dbReference type="Gene3D" id="3.10.105.10">
    <property type="entry name" value="Dipeptide-binding Protein, Domain 3"/>
    <property type="match status" value="1"/>
</dbReference>
<organism evidence="3 4">
    <name type="scientific">Saccharothrix lopnurensis</name>
    <dbReference type="NCBI Taxonomy" id="1670621"/>
    <lineage>
        <taxon>Bacteria</taxon>
        <taxon>Bacillati</taxon>
        <taxon>Actinomycetota</taxon>
        <taxon>Actinomycetes</taxon>
        <taxon>Pseudonocardiales</taxon>
        <taxon>Pseudonocardiaceae</taxon>
        <taxon>Saccharothrix</taxon>
    </lineage>
</organism>
<protein>
    <submittedName>
        <fullName evidence="3">ABC transporter substrate-binding protein</fullName>
    </submittedName>
</protein>
<dbReference type="Pfam" id="PF00496">
    <property type="entry name" value="SBP_bac_5"/>
    <property type="match status" value="1"/>
</dbReference>
<feature type="domain" description="Solute-binding protein family 5" evidence="2">
    <location>
        <begin position="78"/>
        <end position="257"/>
    </location>
</feature>
<gene>
    <name evidence="3" type="ORF">ACFP3R_12065</name>
</gene>
<proteinExistence type="predicted"/>
<name>A0ABW1P332_9PSEU</name>
<dbReference type="InterPro" id="IPR039424">
    <property type="entry name" value="SBP_5"/>
</dbReference>
<evidence type="ECO:0000259" key="2">
    <source>
        <dbReference type="Pfam" id="PF00496"/>
    </source>
</evidence>
<reference evidence="4" key="1">
    <citation type="journal article" date="2019" name="Int. J. Syst. Evol. Microbiol.">
        <title>The Global Catalogue of Microorganisms (GCM) 10K type strain sequencing project: providing services to taxonomists for standard genome sequencing and annotation.</title>
        <authorList>
            <consortium name="The Broad Institute Genomics Platform"/>
            <consortium name="The Broad Institute Genome Sequencing Center for Infectious Disease"/>
            <person name="Wu L."/>
            <person name="Ma J."/>
        </authorList>
    </citation>
    <scope>NUCLEOTIDE SEQUENCE [LARGE SCALE GENOMIC DNA]</scope>
    <source>
        <strain evidence="4">CGMCC 4.7246</strain>
    </source>
</reference>
<feature type="region of interest" description="Disordered" evidence="1">
    <location>
        <begin position="320"/>
        <end position="351"/>
    </location>
</feature>
<dbReference type="SUPFAM" id="SSF53850">
    <property type="entry name" value="Periplasmic binding protein-like II"/>
    <property type="match status" value="1"/>
</dbReference>
<dbReference type="PANTHER" id="PTHR30290">
    <property type="entry name" value="PERIPLASMIC BINDING COMPONENT OF ABC TRANSPORTER"/>
    <property type="match status" value="1"/>
</dbReference>
<dbReference type="Proteomes" id="UP001596220">
    <property type="component" value="Unassembled WGS sequence"/>
</dbReference>
<feature type="region of interest" description="Disordered" evidence="1">
    <location>
        <begin position="1"/>
        <end position="22"/>
    </location>
</feature>
<keyword evidence="4" id="KW-1185">Reference proteome</keyword>
<evidence type="ECO:0000313" key="3">
    <source>
        <dbReference type="EMBL" id="MFC6090009.1"/>
    </source>
</evidence>
<sequence>MTAPRTGDLHLPAPLAPGDLDPARARPAADLVHRLTTRTLFGYRAEPDQRGWRAVEPIGDLASAVPSTYNAGLGTSLRSYVVHLRPGVRWDTEPPRRVTSHDVVRGFARACSPTARPAGIELLLSAVLGMRAYAERYAEAVAGHEDDAARHRAFREGDSIPGVFALDDESLVVELERPSQDAIDLLALTCVAPAPVEHDDVVPGGEDFARHARATGPYRIAGLDPDGGVRLEPNPAWDPDTDPLRERAFDAVTLRPGAPAPEPAPRVEVAEVLPACLLPHAGEGRPLADPALRRLVASAVDPGLVAEAVAGHLPGVAPARRVVPPGNSGNQDPGPPLDLPAPGSPVGSGEGTALVLVRPDTAEAAAVAEAVAGCLSGVGFRVEVRAVGPAEHAELLHGDGGAEHDLLLTGWAARWRHHNYRAYLQALLVRPAGRVDGPVFDVLIDRALGVDSDPHATRAAWAAVEQEAITRAAVVPLLHGPPWAARAVPGAERVMPLYSLGMAADPAALEPAGSRSTDRVPV</sequence>
<dbReference type="Gene3D" id="3.40.190.10">
    <property type="entry name" value="Periplasmic binding protein-like II"/>
    <property type="match status" value="1"/>
</dbReference>
<accession>A0ABW1P332</accession>
<evidence type="ECO:0000256" key="1">
    <source>
        <dbReference type="SAM" id="MobiDB-lite"/>
    </source>
</evidence>
<dbReference type="RefSeq" id="WP_380635571.1">
    <property type="nucleotide sequence ID" value="NZ_JBHSQO010000010.1"/>
</dbReference>
<dbReference type="EMBL" id="JBHSQO010000010">
    <property type="protein sequence ID" value="MFC6090009.1"/>
    <property type="molecule type" value="Genomic_DNA"/>
</dbReference>
<dbReference type="InterPro" id="IPR000914">
    <property type="entry name" value="SBP_5_dom"/>
</dbReference>
<comment type="caution">
    <text evidence="3">The sequence shown here is derived from an EMBL/GenBank/DDBJ whole genome shotgun (WGS) entry which is preliminary data.</text>
</comment>
<feature type="compositionally biased region" description="Pro residues" evidence="1">
    <location>
        <begin position="333"/>
        <end position="343"/>
    </location>
</feature>
<dbReference type="PANTHER" id="PTHR30290:SF65">
    <property type="entry name" value="MONOACYL PHOSPHATIDYLINOSITOL TETRAMANNOSIDE-BINDING PROTEIN LPQW-RELATED"/>
    <property type="match status" value="1"/>
</dbReference>